<accession>A0ABS7YNF2</accession>
<dbReference type="RefSeq" id="WP_225250565.1">
    <property type="nucleotide sequence ID" value="NZ_CP152308.1"/>
</dbReference>
<evidence type="ECO:0000313" key="1">
    <source>
        <dbReference type="EMBL" id="MCA2016587.1"/>
    </source>
</evidence>
<keyword evidence="2" id="KW-1185">Reference proteome</keyword>
<name>A0ABS7YNF2_9VIBR</name>
<proteinExistence type="predicted"/>
<evidence type="ECO:0000313" key="2">
    <source>
        <dbReference type="Proteomes" id="UP001199044"/>
    </source>
</evidence>
<reference evidence="2" key="1">
    <citation type="submission" date="2023-07" db="EMBL/GenBank/DDBJ databases">
        <title>Molecular identification of indigenous halophilic bacteria isolated from red sea cost, biodegradation of synthetic dyes and assessment of degraded metabolite toxicity.</title>
        <authorList>
            <person name="Chaieb K."/>
            <person name="Altayb H.N."/>
        </authorList>
    </citation>
    <scope>NUCLEOTIDE SEQUENCE [LARGE SCALE GENOMIC DNA]</scope>
    <source>
        <strain evidence="2">K20</strain>
    </source>
</reference>
<dbReference type="EMBL" id="JAIWIU010000063">
    <property type="protein sequence ID" value="MCA2016587.1"/>
    <property type="molecule type" value="Genomic_DNA"/>
</dbReference>
<protein>
    <submittedName>
        <fullName evidence="1">Uncharacterized protein</fullName>
    </submittedName>
</protein>
<gene>
    <name evidence="1" type="ORF">LDJ79_10740</name>
</gene>
<comment type="caution">
    <text evidence="1">The sequence shown here is derived from an EMBL/GenBank/DDBJ whole genome shotgun (WGS) entry which is preliminary data.</text>
</comment>
<dbReference type="Proteomes" id="UP001199044">
    <property type="component" value="Unassembled WGS sequence"/>
</dbReference>
<organism evidence="1 2">
    <name type="scientific">Vibrio tritonius</name>
    <dbReference type="NCBI Taxonomy" id="1435069"/>
    <lineage>
        <taxon>Bacteria</taxon>
        <taxon>Pseudomonadati</taxon>
        <taxon>Pseudomonadota</taxon>
        <taxon>Gammaproteobacteria</taxon>
        <taxon>Vibrionales</taxon>
        <taxon>Vibrionaceae</taxon>
        <taxon>Vibrio</taxon>
    </lineage>
</organism>
<sequence>MVTMDIKQFCQYSENVGISEIFDDYEVDVLGCSNSGLEHFMQNNIRSSNMNTYELKDWLIGCSQYVGYMQEQKLIAISQTVPTVHQTIDSSNER</sequence>